<accession>A0A6A2WYN7</accession>
<dbReference type="Gene3D" id="1.25.40.10">
    <property type="entry name" value="Tetratricopeptide repeat domain"/>
    <property type="match status" value="2"/>
</dbReference>
<keyword evidence="4" id="KW-1185">Reference proteome</keyword>
<dbReference type="FunFam" id="1.25.40.10:FF:000090">
    <property type="entry name" value="Pentatricopeptide repeat-containing protein, chloroplastic"/>
    <property type="match status" value="1"/>
</dbReference>
<comment type="caution">
    <text evidence="3">The sequence shown here is derived from an EMBL/GenBank/DDBJ whole genome shotgun (WGS) entry which is preliminary data.</text>
</comment>
<dbReference type="EMBL" id="VEPZ02001784">
    <property type="protein sequence ID" value="KAE8654826.1"/>
    <property type="molecule type" value="Genomic_DNA"/>
</dbReference>
<evidence type="ECO:0000313" key="3">
    <source>
        <dbReference type="EMBL" id="KAE8654826.1"/>
    </source>
</evidence>
<organism evidence="3 4">
    <name type="scientific">Hibiscus syriacus</name>
    <name type="common">Rose of Sharon</name>
    <dbReference type="NCBI Taxonomy" id="106335"/>
    <lineage>
        <taxon>Eukaryota</taxon>
        <taxon>Viridiplantae</taxon>
        <taxon>Streptophyta</taxon>
        <taxon>Embryophyta</taxon>
        <taxon>Tracheophyta</taxon>
        <taxon>Spermatophyta</taxon>
        <taxon>Magnoliopsida</taxon>
        <taxon>eudicotyledons</taxon>
        <taxon>Gunneridae</taxon>
        <taxon>Pentapetalae</taxon>
        <taxon>rosids</taxon>
        <taxon>malvids</taxon>
        <taxon>Malvales</taxon>
        <taxon>Malvaceae</taxon>
        <taxon>Malvoideae</taxon>
        <taxon>Hibiscus</taxon>
    </lineage>
</organism>
<dbReference type="GO" id="GO:0009451">
    <property type="term" value="P:RNA modification"/>
    <property type="evidence" value="ECO:0007669"/>
    <property type="project" value="InterPro"/>
</dbReference>
<reference evidence="3" key="1">
    <citation type="submission" date="2019-09" db="EMBL/GenBank/DDBJ databases">
        <title>Draft genome information of white flower Hibiscus syriacus.</title>
        <authorList>
            <person name="Kim Y.-M."/>
        </authorList>
    </citation>
    <scope>NUCLEOTIDE SEQUENCE [LARGE SCALE GENOMIC DNA]</scope>
    <source>
        <strain evidence="3">YM2019G1</strain>
    </source>
</reference>
<dbReference type="Pfam" id="PF20431">
    <property type="entry name" value="E_motif"/>
    <property type="match status" value="1"/>
</dbReference>
<feature type="repeat" description="PPR" evidence="2">
    <location>
        <begin position="258"/>
        <end position="293"/>
    </location>
</feature>
<dbReference type="PANTHER" id="PTHR47926">
    <property type="entry name" value="PENTATRICOPEPTIDE REPEAT-CONTAINING PROTEIN"/>
    <property type="match status" value="1"/>
</dbReference>
<proteinExistence type="predicted"/>
<evidence type="ECO:0000256" key="1">
    <source>
        <dbReference type="ARBA" id="ARBA00022737"/>
    </source>
</evidence>
<dbReference type="InterPro" id="IPR046848">
    <property type="entry name" value="E_motif"/>
</dbReference>
<evidence type="ECO:0000256" key="2">
    <source>
        <dbReference type="PROSITE-ProRule" id="PRU00708"/>
    </source>
</evidence>
<name>A0A6A2WYN7_HIBSY</name>
<dbReference type="PANTHER" id="PTHR47926:SF426">
    <property type="entry name" value="TETRATRICOPEPTIDE-LIKE HELICAL DOMAIN SUPERFAMILY, DYW DOMAIN-CONTAINING PROTEIN"/>
    <property type="match status" value="1"/>
</dbReference>
<dbReference type="NCBIfam" id="TIGR00756">
    <property type="entry name" value="PPR"/>
    <property type="match status" value="4"/>
</dbReference>
<feature type="repeat" description="PPR" evidence="2">
    <location>
        <begin position="226"/>
        <end position="256"/>
    </location>
</feature>
<dbReference type="InterPro" id="IPR011990">
    <property type="entry name" value="TPR-like_helical_dom_sf"/>
</dbReference>
<dbReference type="InterPro" id="IPR002885">
    <property type="entry name" value="PPR_rpt"/>
</dbReference>
<evidence type="ECO:0000313" key="4">
    <source>
        <dbReference type="Proteomes" id="UP000436088"/>
    </source>
</evidence>
<dbReference type="Pfam" id="PF01535">
    <property type="entry name" value="PPR"/>
    <property type="match status" value="1"/>
</dbReference>
<dbReference type="PROSITE" id="PS51375">
    <property type="entry name" value="PPR"/>
    <property type="match status" value="4"/>
</dbReference>
<feature type="repeat" description="PPR" evidence="2">
    <location>
        <begin position="473"/>
        <end position="507"/>
    </location>
</feature>
<feature type="repeat" description="PPR" evidence="2">
    <location>
        <begin position="336"/>
        <end position="370"/>
    </location>
</feature>
<keyword evidence="1" id="KW-0677">Repeat</keyword>
<dbReference type="SUPFAM" id="SSF48452">
    <property type="entry name" value="TPR-like"/>
    <property type="match status" value="1"/>
</dbReference>
<dbReference type="InterPro" id="IPR046960">
    <property type="entry name" value="PPR_At4g14850-like_plant"/>
</dbReference>
<protein>
    <submittedName>
        <fullName evidence="3">Pentatricopeptide repeat-containing protein</fullName>
    </submittedName>
</protein>
<dbReference type="GO" id="GO:0003723">
    <property type="term" value="F:RNA binding"/>
    <property type="evidence" value="ECO:0007669"/>
    <property type="project" value="InterPro"/>
</dbReference>
<dbReference type="Proteomes" id="UP000436088">
    <property type="component" value="Unassembled WGS sequence"/>
</dbReference>
<dbReference type="Pfam" id="PF13041">
    <property type="entry name" value="PPR_2"/>
    <property type="match status" value="2"/>
</dbReference>
<dbReference type="AlphaFoldDB" id="A0A6A2WYN7"/>
<gene>
    <name evidence="3" type="ORF">F3Y22_tig00117040pilonHSYRG00057</name>
</gene>
<sequence length="514" mass="57016">MEDNAVVVISPPSSTKRLSKITCKQEELKPHICLKNNMDMEDCFILDCNPFDSIDISKLSITIDDADDDDLSLVAEKGKHVEIIPIQGISVFDFPLIKLLMINTVTCVTVMFVIQWLHVRSGQHIVTLQSMFSTVVTWTPSLSSTLCKPRRRSLSTLSSFPSFSNHAPLSTALDSAPPFTLTPPSHLSSPTNSSLALLSTFMANASPSLWHASCSTKPLNETPQRNPVSWSSMISLYARSGDMEVALELFRSMDVEPNESTFNAIIAGLNELEDGSFKAIEFYRRMQKMGLRPNMITLLALLPACVGFRSGLVEAYGRCGSLVNARNVFRCIRERDVVAWSNLISAYALHGEAKAALEVFQQMELANVRPDDITFLGVLKACSHFGLADEALDYFDRMHTDYKVEASADHYSCLVDALSRAGRLYDAYKVIKEMTVKPTAKTWGALLGACRTYGEVELAEIAGRALFEIEPSNAANYVLFARIYASVGRYEEAERMRLEMKERGVKVAPGSSWI</sequence>